<organism evidence="5">
    <name type="scientific">Rhipicephalus appendiculatus</name>
    <name type="common">Brown ear tick</name>
    <dbReference type="NCBI Taxonomy" id="34631"/>
    <lineage>
        <taxon>Eukaryota</taxon>
        <taxon>Metazoa</taxon>
        <taxon>Ecdysozoa</taxon>
        <taxon>Arthropoda</taxon>
        <taxon>Chelicerata</taxon>
        <taxon>Arachnida</taxon>
        <taxon>Acari</taxon>
        <taxon>Parasitiformes</taxon>
        <taxon>Ixodida</taxon>
        <taxon>Ixodoidea</taxon>
        <taxon>Ixodidae</taxon>
        <taxon>Rhipicephalinae</taxon>
        <taxon>Rhipicephalus</taxon>
        <taxon>Rhipicephalus</taxon>
    </lineage>
</organism>
<evidence type="ECO:0000256" key="1">
    <source>
        <dbReference type="ARBA" id="ARBA00022574"/>
    </source>
</evidence>
<dbReference type="SMART" id="SM00320">
    <property type="entry name" value="WD40"/>
    <property type="match status" value="3"/>
</dbReference>
<dbReference type="PROSITE" id="PS00678">
    <property type="entry name" value="WD_REPEATS_1"/>
    <property type="match status" value="1"/>
</dbReference>
<dbReference type="InterPro" id="IPR036047">
    <property type="entry name" value="F-box-like_dom_sf"/>
</dbReference>
<protein>
    <submittedName>
        <fullName evidence="5">F-box and WD-40 domain protein 8</fullName>
    </submittedName>
</protein>
<evidence type="ECO:0000259" key="4">
    <source>
        <dbReference type="PROSITE" id="PS50181"/>
    </source>
</evidence>
<keyword evidence="1 3" id="KW-0853">WD repeat</keyword>
<dbReference type="Gene3D" id="2.130.10.10">
    <property type="entry name" value="YVTN repeat-like/Quinoprotein amine dehydrogenase"/>
    <property type="match status" value="1"/>
</dbReference>
<name>A0A131YWH2_RHIAP</name>
<dbReference type="PROSITE" id="PS50181">
    <property type="entry name" value="FBOX"/>
    <property type="match status" value="1"/>
</dbReference>
<accession>A0A131YWH2</accession>
<dbReference type="PROSITE" id="PS50294">
    <property type="entry name" value="WD_REPEATS_REGION"/>
    <property type="match status" value="1"/>
</dbReference>
<feature type="repeat" description="WD" evidence="3">
    <location>
        <begin position="496"/>
        <end position="535"/>
    </location>
</feature>
<dbReference type="InterPro" id="IPR015943">
    <property type="entry name" value="WD40/YVTN_repeat-like_dom_sf"/>
</dbReference>
<dbReference type="InterPro" id="IPR001680">
    <property type="entry name" value="WD40_rpt"/>
</dbReference>
<dbReference type="PANTHER" id="PTHR19855:SF16">
    <property type="entry name" value="F-BOX AND WD REPEAT DOMAIN CONTAINING 8"/>
    <property type="match status" value="1"/>
</dbReference>
<dbReference type="EMBL" id="GEDV01005008">
    <property type="protein sequence ID" value="JAP83549.1"/>
    <property type="molecule type" value="Transcribed_RNA"/>
</dbReference>
<dbReference type="Gene3D" id="1.20.1280.50">
    <property type="match status" value="1"/>
</dbReference>
<reference evidence="5" key="1">
    <citation type="journal article" date="2016" name="Ticks Tick Borne Dis.">
        <title>De novo assembly and annotation of the salivary gland transcriptome of Rhipicephalus appendiculatus male and female ticks during blood feeding.</title>
        <authorList>
            <person name="de Castro M.H."/>
            <person name="de Klerk D."/>
            <person name="Pienaar R."/>
            <person name="Latif A.A."/>
            <person name="Rees D.J."/>
            <person name="Mans B.J."/>
        </authorList>
    </citation>
    <scope>NUCLEOTIDE SEQUENCE</scope>
    <source>
        <tissue evidence="5">Salivary glands</tissue>
    </source>
</reference>
<evidence type="ECO:0000256" key="3">
    <source>
        <dbReference type="PROSITE-ProRule" id="PRU00221"/>
    </source>
</evidence>
<evidence type="ECO:0000313" key="5">
    <source>
        <dbReference type="EMBL" id="JAP83549.1"/>
    </source>
</evidence>
<dbReference type="InterPro" id="IPR001810">
    <property type="entry name" value="F-box_dom"/>
</dbReference>
<feature type="domain" description="F-box" evidence="4">
    <location>
        <begin position="138"/>
        <end position="184"/>
    </location>
</feature>
<keyword evidence="2" id="KW-0677">Repeat</keyword>
<dbReference type="SUPFAM" id="SSF81383">
    <property type="entry name" value="F-box domain"/>
    <property type="match status" value="1"/>
</dbReference>
<dbReference type="InterPro" id="IPR036322">
    <property type="entry name" value="WD40_repeat_dom_sf"/>
</dbReference>
<evidence type="ECO:0000256" key="2">
    <source>
        <dbReference type="ARBA" id="ARBA00022737"/>
    </source>
</evidence>
<dbReference type="PANTHER" id="PTHR19855">
    <property type="entry name" value="WD40 REPEAT PROTEIN 12, 37"/>
    <property type="match status" value="1"/>
</dbReference>
<sequence length="625" mass="68975">MSELDSFRSQWLRELKVDAAKPVGPVYGDRAKDCNEDRLVAGFACDGGLKRAVKRRLVKLESNTVCQEQPRAFDIADRLLQGEILTNDDLFGKCEEKKRHLGRRTKPVECSEVAPAPAQDSSLVDTLINDLDEINEIPFFDSYIPSEVAVNIFKHLDVVDLCRCAQVSRDWRSVAESRLLWHRHCRRMGFTDVTVAARSTNWKHHFREQVQRESLLRHNWTNRIGRLYELEYSRAGVLSAVDSSKDFVLAGYSSGEVRLWQRTSSGVELRSVVLDGSSIHPNNLNYVSSVALAKNCFVVSYAEGEVCVGGLGDSPSTACNQAVALPGPAKVSASKQDNHFAAFGGTNVALVDPSGQTQSVQLPTKVSYVALLPIMHGQRQPPLVSAAEDAVRLHAGERFEADGLTLHHLIGATVTCLDASDAVIALGLTDRSAVNVFRVPLYAGENGRLLGTLTSHTSSILCVNVAHCPDNLVLTGSCDKNARIFDLRTLQCEVRISAHGLGVTQVQMDEHSLVTGGQDGLVCVWDLRTKAKLWEMFCRHPVKHLRANHTTLVTAHVPHNLFPEPEDGNIVVHTRQRGSIRMYDFSANQQTSGIPSICLSSYDEPAGYNYNVRLAVPYDEIMDVI</sequence>
<dbReference type="InterPro" id="IPR019775">
    <property type="entry name" value="WD40_repeat_CS"/>
</dbReference>
<proteinExistence type="predicted"/>
<dbReference type="PROSITE" id="PS50082">
    <property type="entry name" value="WD_REPEATS_2"/>
    <property type="match status" value="1"/>
</dbReference>
<dbReference type="Pfam" id="PF00400">
    <property type="entry name" value="WD40"/>
    <property type="match status" value="2"/>
</dbReference>
<dbReference type="Pfam" id="PF12937">
    <property type="entry name" value="F-box-like"/>
    <property type="match status" value="1"/>
</dbReference>
<dbReference type="AlphaFoldDB" id="A0A131YWH2"/>
<dbReference type="SMART" id="SM00256">
    <property type="entry name" value="FBOX"/>
    <property type="match status" value="1"/>
</dbReference>
<dbReference type="SUPFAM" id="SSF50978">
    <property type="entry name" value="WD40 repeat-like"/>
    <property type="match status" value="1"/>
</dbReference>